<proteinExistence type="inferred from homology"/>
<keyword evidence="14" id="KW-1185">Reference proteome</keyword>
<feature type="domain" description="GHMP kinase N-terminal" evidence="11">
    <location>
        <begin position="66"/>
        <end position="139"/>
    </location>
</feature>
<dbReference type="Pfam" id="PF08544">
    <property type="entry name" value="GHMP_kinases_C"/>
    <property type="match status" value="1"/>
</dbReference>
<dbReference type="SUPFAM" id="SSF55060">
    <property type="entry name" value="GHMP Kinase, C-terminal domain"/>
    <property type="match status" value="1"/>
</dbReference>
<keyword evidence="6 10" id="KW-0418">Kinase</keyword>
<dbReference type="GO" id="GO:0005524">
    <property type="term" value="F:ATP binding"/>
    <property type="evidence" value="ECO:0007669"/>
    <property type="project" value="UniProtKB-UniRule"/>
</dbReference>
<dbReference type="InterPro" id="IPR004424">
    <property type="entry name" value="IspE"/>
</dbReference>
<evidence type="ECO:0000256" key="5">
    <source>
        <dbReference type="ARBA" id="ARBA00022741"/>
    </source>
</evidence>
<comment type="similarity">
    <text evidence="1 10">Belongs to the GHMP kinase family. IspE subfamily.</text>
</comment>
<protein>
    <recommendedName>
        <fullName evidence="3 10">4-diphosphocytidyl-2-C-methyl-D-erythritol kinase</fullName>
        <shortName evidence="10">CMK</shortName>
        <ecNumber evidence="2 10">2.7.1.148</ecNumber>
    </recommendedName>
    <alternativeName>
        <fullName evidence="9 10">4-(cytidine-5'-diphospho)-2-C-methyl-D-erythritol kinase</fullName>
    </alternativeName>
</protein>
<dbReference type="Pfam" id="PF00288">
    <property type="entry name" value="GHMP_kinases_N"/>
    <property type="match status" value="1"/>
</dbReference>
<gene>
    <name evidence="10" type="primary">ispE</name>
    <name evidence="13" type="ORF">EUU23_04605</name>
</gene>
<keyword evidence="5 10" id="KW-0547">Nucleotide-binding</keyword>
<dbReference type="EC" id="2.7.1.148" evidence="2 10"/>
<keyword evidence="8 10" id="KW-0414">Isoprene biosynthesis</keyword>
<dbReference type="GO" id="GO:0016114">
    <property type="term" value="P:terpenoid biosynthetic process"/>
    <property type="evidence" value="ECO:0007669"/>
    <property type="project" value="UniProtKB-UniRule"/>
</dbReference>
<evidence type="ECO:0000256" key="9">
    <source>
        <dbReference type="ARBA" id="ARBA00032554"/>
    </source>
</evidence>
<dbReference type="AlphaFoldDB" id="A0A6I4M3S2"/>
<keyword evidence="7 10" id="KW-0067">ATP-binding</keyword>
<dbReference type="GO" id="GO:0050515">
    <property type="term" value="F:4-(cytidine 5'-diphospho)-2-C-methyl-D-erythritol kinase activity"/>
    <property type="evidence" value="ECO:0007669"/>
    <property type="project" value="UniProtKB-UniRule"/>
</dbReference>
<dbReference type="HAMAP" id="MF_00061">
    <property type="entry name" value="IspE"/>
    <property type="match status" value="1"/>
</dbReference>
<evidence type="ECO:0000259" key="12">
    <source>
        <dbReference type="Pfam" id="PF08544"/>
    </source>
</evidence>
<name>A0A6I4M3S2_9SPHN</name>
<dbReference type="GO" id="GO:0019288">
    <property type="term" value="P:isopentenyl diphosphate biosynthetic process, methylerythritol 4-phosphate pathway"/>
    <property type="evidence" value="ECO:0007669"/>
    <property type="project" value="UniProtKB-UniRule"/>
</dbReference>
<evidence type="ECO:0000256" key="7">
    <source>
        <dbReference type="ARBA" id="ARBA00022840"/>
    </source>
</evidence>
<dbReference type="InterPro" id="IPR020568">
    <property type="entry name" value="Ribosomal_Su5_D2-typ_SF"/>
</dbReference>
<accession>A0A6I4M3S2</accession>
<dbReference type="NCBIfam" id="NF011202">
    <property type="entry name" value="PRK14608.1"/>
    <property type="match status" value="1"/>
</dbReference>
<feature type="binding site" evidence="10">
    <location>
        <begin position="92"/>
        <end position="102"/>
    </location>
    <ligand>
        <name>ATP</name>
        <dbReference type="ChEBI" id="CHEBI:30616"/>
    </ligand>
</feature>
<evidence type="ECO:0000313" key="13">
    <source>
        <dbReference type="EMBL" id="MVZ96985.1"/>
    </source>
</evidence>
<dbReference type="PANTHER" id="PTHR43527">
    <property type="entry name" value="4-DIPHOSPHOCYTIDYL-2-C-METHYL-D-ERYTHRITOL KINASE, CHLOROPLASTIC"/>
    <property type="match status" value="1"/>
</dbReference>
<dbReference type="PANTHER" id="PTHR43527:SF2">
    <property type="entry name" value="4-DIPHOSPHOCYTIDYL-2-C-METHYL-D-ERYTHRITOL KINASE, CHLOROPLASTIC"/>
    <property type="match status" value="1"/>
</dbReference>
<dbReference type="Proteomes" id="UP000471147">
    <property type="component" value="Unassembled WGS sequence"/>
</dbReference>
<comment type="caution">
    <text evidence="13">The sequence shown here is derived from an EMBL/GenBank/DDBJ whole genome shotgun (WGS) entry which is preliminary data.</text>
</comment>
<dbReference type="Gene3D" id="3.30.230.10">
    <property type="match status" value="1"/>
</dbReference>
<evidence type="ECO:0000256" key="1">
    <source>
        <dbReference type="ARBA" id="ARBA00009684"/>
    </source>
</evidence>
<dbReference type="InterPro" id="IPR013750">
    <property type="entry name" value="GHMP_kinase_C_dom"/>
</dbReference>
<keyword evidence="4 10" id="KW-0808">Transferase</keyword>
<sequence>METAYAKINLALHVRARRADGYHQLETVFAFLDQGDHLTCANSDRFSLTLSGKFADGLADESVSDNLIFRAANLYAGGVAPAVAFCLEKSLPIAAGLGGGSADAAAALRLLNTCSSAPLPTERLLEIAALLGADVPACIGSVPVTGRGIGTMLEQVENDVSGLSCLLVNPNKPLSTAPVFRAWDGLDRGPMPQGSARDILLGGRNDLEIPAIRLCPEIAEILLFLKSTRPLVSRMSGSGATCFALYEDAGMLEQVRTEISAMHPGWWTMAGQLR</sequence>
<evidence type="ECO:0000256" key="6">
    <source>
        <dbReference type="ARBA" id="ARBA00022777"/>
    </source>
</evidence>
<evidence type="ECO:0000256" key="3">
    <source>
        <dbReference type="ARBA" id="ARBA00017473"/>
    </source>
</evidence>
<dbReference type="NCBIfam" id="TIGR00154">
    <property type="entry name" value="ispE"/>
    <property type="match status" value="1"/>
</dbReference>
<comment type="catalytic activity">
    <reaction evidence="10">
        <text>4-CDP-2-C-methyl-D-erythritol + ATP = 4-CDP-2-C-methyl-D-erythritol 2-phosphate + ADP + H(+)</text>
        <dbReference type="Rhea" id="RHEA:18437"/>
        <dbReference type="ChEBI" id="CHEBI:15378"/>
        <dbReference type="ChEBI" id="CHEBI:30616"/>
        <dbReference type="ChEBI" id="CHEBI:57823"/>
        <dbReference type="ChEBI" id="CHEBI:57919"/>
        <dbReference type="ChEBI" id="CHEBI:456216"/>
        <dbReference type="EC" id="2.7.1.148"/>
    </reaction>
</comment>
<comment type="pathway">
    <text evidence="10">Isoprenoid biosynthesis; isopentenyl diphosphate biosynthesis via DXP pathway; isopentenyl diphosphate from 1-deoxy-D-xylulose 5-phosphate: step 3/6.</text>
</comment>
<feature type="active site" evidence="10">
    <location>
        <position position="134"/>
    </location>
</feature>
<evidence type="ECO:0000256" key="10">
    <source>
        <dbReference type="HAMAP-Rule" id="MF_00061"/>
    </source>
</evidence>
<dbReference type="Gene3D" id="3.30.70.890">
    <property type="entry name" value="GHMP kinase, C-terminal domain"/>
    <property type="match status" value="1"/>
</dbReference>
<reference evidence="13 14" key="1">
    <citation type="submission" date="2019-01" db="EMBL/GenBank/DDBJ databases">
        <title>Sphingorhabdus lacus sp.nov., isolated from an oligotrophic freshwater lake.</title>
        <authorList>
            <person name="Park M."/>
        </authorList>
    </citation>
    <scope>NUCLEOTIDE SEQUENCE [LARGE SCALE GENOMIC DNA]</scope>
    <source>
        <strain evidence="13 14">IMCC26285</strain>
    </source>
</reference>
<dbReference type="PIRSF" id="PIRSF010376">
    <property type="entry name" value="IspE"/>
    <property type="match status" value="1"/>
</dbReference>
<evidence type="ECO:0000259" key="11">
    <source>
        <dbReference type="Pfam" id="PF00288"/>
    </source>
</evidence>
<dbReference type="SUPFAM" id="SSF54211">
    <property type="entry name" value="Ribosomal protein S5 domain 2-like"/>
    <property type="match status" value="1"/>
</dbReference>
<dbReference type="InterPro" id="IPR036554">
    <property type="entry name" value="GHMP_kinase_C_sf"/>
</dbReference>
<organism evidence="13 14">
    <name type="scientific">Sphingorhabdus profundilacus</name>
    <dbReference type="NCBI Taxonomy" id="2509718"/>
    <lineage>
        <taxon>Bacteria</taxon>
        <taxon>Pseudomonadati</taxon>
        <taxon>Pseudomonadota</taxon>
        <taxon>Alphaproteobacteria</taxon>
        <taxon>Sphingomonadales</taxon>
        <taxon>Sphingomonadaceae</taxon>
        <taxon>Sphingorhabdus</taxon>
    </lineage>
</organism>
<evidence type="ECO:0000256" key="2">
    <source>
        <dbReference type="ARBA" id="ARBA00012052"/>
    </source>
</evidence>
<comment type="function">
    <text evidence="10">Catalyzes the phosphorylation of the position 2 hydroxy group of 4-diphosphocytidyl-2C-methyl-D-erythritol.</text>
</comment>
<feature type="active site" evidence="10">
    <location>
        <position position="7"/>
    </location>
</feature>
<dbReference type="OrthoDB" id="9809438at2"/>
<evidence type="ECO:0000256" key="4">
    <source>
        <dbReference type="ARBA" id="ARBA00022679"/>
    </source>
</evidence>
<dbReference type="InterPro" id="IPR014721">
    <property type="entry name" value="Ribsml_uS5_D2-typ_fold_subgr"/>
</dbReference>
<dbReference type="EMBL" id="SDWJ01000001">
    <property type="protein sequence ID" value="MVZ96985.1"/>
    <property type="molecule type" value="Genomic_DNA"/>
</dbReference>
<feature type="domain" description="GHMP kinase C-terminal" evidence="12">
    <location>
        <begin position="201"/>
        <end position="262"/>
    </location>
</feature>
<dbReference type="InterPro" id="IPR006204">
    <property type="entry name" value="GHMP_kinase_N_dom"/>
</dbReference>
<evidence type="ECO:0000313" key="14">
    <source>
        <dbReference type="Proteomes" id="UP000471147"/>
    </source>
</evidence>
<evidence type="ECO:0000256" key="8">
    <source>
        <dbReference type="ARBA" id="ARBA00023229"/>
    </source>
</evidence>
<dbReference type="UniPathway" id="UPA00056">
    <property type="reaction ID" value="UER00094"/>
</dbReference>